<sequence>MWSDKIIYINIARLISGALRFVAIGVYFVTAFLIACCEALRRTRPFNFIFSVLFTLNLGLLLGMLATLYQSDELLVAVGLTSAVCLTLLLFVFQTRCAFTGAGPYLFCVLIPLIFFGLMAVMLHRGLLGLLFSSLTVMLFSCYLVYDTQLMIRGKYDHSLIADDYVILGLGIYLNIVIIFMKILWMLKRKIV</sequence>
<dbReference type="AlphaFoldDB" id="A0A4C1T3Q6"/>
<proteinExistence type="inferred from homology"/>
<evidence type="ECO:0000313" key="6">
    <source>
        <dbReference type="EMBL" id="GBP08764.1"/>
    </source>
</evidence>
<dbReference type="InterPro" id="IPR006214">
    <property type="entry name" value="Bax_inhibitor_1-related"/>
</dbReference>
<keyword evidence="2 5" id="KW-0812">Transmembrane</keyword>
<organism evidence="6 7">
    <name type="scientific">Eumeta variegata</name>
    <name type="common">Bagworm moth</name>
    <name type="synonym">Eumeta japonica</name>
    <dbReference type="NCBI Taxonomy" id="151549"/>
    <lineage>
        <taxon>Eukaryota</taxon>
        <taxon>Metazoa</taxon>
        <taxon>Ecdysozoa</taxon>
        <taxon>Arthropoda</taxon>
        <taxon>Hexapoda</taxon>
        <taxon>Insecta</taxon>
        <taxon>Pterygota</taxon>
        <taxon>Neoptera</taxon>
        <taxon>Endopterygota</taxon>
        <taxon>Lepidoptera</taxon>
        <taxon>Glossata</taxon>
        <taxon>Ditrysia</taxon>
        <taxon>Tineoidea</taxon>
        <taxon>Psychidae</taxon>
        <taxon>Oiketicinae</taxon>
        <taxon>Eumeta</taxon>
    </lineage>
</organism>
<keyword evidence="3 5" id="KW-1133">Transmembrane helix</keyword>
<keyword evidence="4 5" id="KW-0472">Membrane</keyword>
<keyword evidence="7" id="KW-1185">Reference proteome</keyword>
<accession>A0A4C1T3Q6</accession>
<evidence type="ECO:0000256" key="4">
    <source>
        <dbReference type="ARBA" id="ARBA00023136"/>
    </source>
</evidence>
<protein>
    <submittedName>
        <fullName evidence="6">Protein lifeguard 1</fullName>
    </submittedName>
</protein>
<feature type="transmembrane region" description="Helical" evidence="5">
    <location>
        <begin position="129"/>
        <end position="146"/>
    </location>
</feature>
<evidence type="ECO:0000313" key="7">
    <source>
        <dbReference type="Proteomes" id="UP000299102"/>
    </source>
</evidence>
<feature type="transmembrane region" description="Helical" evidence="5">
    <location>
        <begin position="46"/>
        <end position="68"/>
    </location>
</feature>
<dbReference type="GO" id="GO:0016020">
    <property type="term" value="C:membrane"/>
    <property type="evidence" value="ECO:0007669"/>
    <property type="project" value="UniProtKB-SubCell"/>
</dbReference>
<feature type="transmembrane region" description="Helical" evidence="5">
    <location>
        <begin position="74"/>
        <end position="93"/>
    </location>
</feature>
<dbReference type="Proteomes" id="UP000299102">
    <property type="component" value="Unassembled WGS sequence"/>
</dbReference>
<evidence type="ECO:0000256" key="2">
    <source>
        <dbReference type="ARBA" id="ARBA00022692"/>
    </source>
</evidence>
<gene>
    <name evidence="6" type="primary">GRINA</name>
    <name evidence="6" type="ORF">EVAR_7343_1</name>
</gene>
<feature type="transmembrane region" description="Helical" evidence="5">
    <location>
        <begin position="6"/>
        <end position="34"/>
    </location>
</feature>
<dbReference type="Pfam" id="PF01027">
    <property type="entry name" value="Bax1-I"/>
    <property type="match status" value="1"/>
</dbReference>
<comment type="similarity">
    <text evidence="5">Belongs to the BI1 family.</text>
</comment>
<evidence type="ECO:0000256" key="1">
    <source>
        <dbReference type="ARBA" id="ARBA00004141"/>
    </source>
</evidence>
<evidence type="ECO:0000256" key="5">
    <source>
        <dbReference type="RuleBase" id="RU004379"/>
    </source>
</evidence>
<feature type="transmembrane region" description="Helical" evidence="5">
    <location>
        <begin position="166"/>
        <end position="187"/>
    </location>
</feature>
<comment type="caution">
    <text evidence="6">The sequence shown here is derived from an EMBL/GenBank/DDBJ whole genome shotgun (WGS) entry which is preliminary data.</text>
</comment>
<evidence type="ECO:0000256" key="3">
    <source>
        <dbReference type="ARBA" id="ARBA00022989"/>
    </source>
</evidence>
<comment type="subcellular location">
    <subcellularLocation>
        <location evidence="1">Membrane</location>
        <topology evidence="1">Multi-pass membrane protein</topology>
    </subcellularLocation>
</comment>
<dbReference type="OrthoDB" id="7933078at2759"/>
<dbReference type="PANTHER" id="PTHR23291">
    <property type="entry name" value="BAX INHIBITOR-RELATED"/>
    <property type="match status" value="1"/>
</dbReference>
<reference evidence="6 7" key="1">
    <citation type="journal article" date="2019" name="Commun. Biol.">
        <title>The bagworm genome reveals a unique fibroin gene that provides high tensile strength.</title>
        <authorList>
            <person name="Kono N."/>
            <person name="Nakamura H."/>
            <person name="Ohtoshi R."/>
            <person name="Tomita M."/>
            <person name="Numata K."/>
            <person name="Arakawa K."/>
        </authorList>
    </citation>
    <scope>NUCLEOTIDE SEQUENCE [LARGE SCALE GENOMIC DNA]</scope>
</reference>
<feature type="transmembrane region" description="Helical" evidence="5">
    <location>
        <begin position="105"/>
        <end position="123"/>
    </location>
</feature>
<dbReference type="EMBL" id="BGZK01000032">
    <property type="protein sequence ID" value="GBP08764.1"/>
    <property type="molecule type" value="Genomic_DNA"/>
</dbReference>
<name>A0A4C1T3Q6_EUMVA</name>
<dbReference type="PANTHER" id="PTHR23291:SF47">
    <property type="entry name" value="TRANSMEMBRANE BAX INHIBITOR MOTIF CONTAINING 7"/>
    <property type="match status" value="1"/>
</dbReference>